<dbReference type="EMBL" id="SRLO01000103">
    <property type="protein sequence ID" value="TNN75538.1"/>
    <property type="molecule type" value="Genomic_DNA"/>
</dbReference>
<evidence type="ECO:0000256" key="1">
    <source>
        <dbReference type="SAM" id="MobiDB-lite"/>
    </source>
</evidence>
<dbReference type="Proteomes" id="UP000314294">
    <property type="component" value="Unassembled WGS sequence"/>
</dbReference>
<evidence type="ECO:0000313" key="3">
    <source>
        <dbReference type="Proteomes" id="UP000314294"/>
    </source>
</evidence>
<proteinExistence type="predicted"/>
<sequence>MDKIEEGIFPLPRQCSSIESPSLMVPFGDSTHTLTAVEGSLLRENRPLDSVVMLGNTFTTGEKKKKKGMEGLKEGKRPRGT</sequence>
<name>A0A4Z2IC07_9TELE</name>
<keyword evidence="3" id="KW-1185">Reference proteome</keyword>
<reference evidence="2 3" key="1">
    <citation type="submission" date="2019-03" db="EMBL/GenBank/DDBJ databases">
        <title>First draft genome of Liparis tanakae, snailfish: a comprehensive survey of snailfish specific genes.</title>
        <authorList>
            <person name="Kim W."/>
            <person name="Song I."/>
            <person name="Jeong J.-H."/>
            <person name="Kim D."/>
            <person name="Kim S."/>
            <person name="Ryu S."/>
            <person name="Song J.Y."/>
            <person name="Lee S.K."/>
        </authorList>
    </citation>
    <scope>NUCLEOTIDE SEQUENCE [LARGE SCALE GENOMIC DNA]</scope>
    <source>
        <tissue evidence="2">Muscle</tissue>
    </source>
</reference>
<evidence type="ECO:0000313" key="2">
    <source>
        <dbReference type="EMBL" id="TNN75538.1"/>
    </source>
</evidence>
<gene>
    <name evidence="2" type="ORF">EYF80_014350</name>
</gene>
<feature type="compositionally biased region" description="Basic and acidic residues" evidence="1">
    <location>
        <begin position="68"/>
        <end position="81"/>
    </location>
</feature>
<organism evidence="2 3">
    <name type="scientific">Liparis tanakae</name>
    <name type="common">Tanaka's snailfish</name>
    <dbReference type="NCBI Taxonomy" id="230148"/>
    <lineage>
        <taxon>Eukaryota</taxon>
        <taxon>Metazoa</taxon>
        <taxon>Chordata</taxon>
        <taxon>Craniata</taxon>
        <taxon>Vertebrata</taxon>
        <taxon>Euteleostomi</taxon>
        <taxon>Actinopterygii</taxon>
        <taxon>Neopterygii</taxon>
        <taxon>Teleostei</taxon>
        <taxon>Neoteleostei</taxon>
        <taxon>Acanthomorphata</taxon>
        <taxon>Eupercaria</taxon>
        <taxon>Perciformes</taxon>
        <taxon>Cottioidei</taxon>
        <taxon>Cottales</taxon>
        <taxon>Liparidae</taxon>
        <taxon>Liparis</taxon>
    </lineage>
</organism>
<dbReference type="AlphaFoldDB" id="A0A4Z2IC07"/>
<comment type="caution">
    <text evidence="2">The sequence shown here is derived from an EMBL/GenBank/DDBJ whole genome shotgun (WGS) entry which is preliminary data.</text>
</comment>
<protein>
    <submittedName>
        <fullName evidence="2">Uncharacterized protein</fullName>
    </submittedName>
</protein>
<feature type="region of interest" description="Disordered" evidence="1">
    <location>
        <begin position="59"/>
        <end position="81"/>
    </location>
</feature>
<accession>A0A4Z2IC07</accession>